<dbReference type="SUPFAM" id="SSF143791">
    <property type="entry name" value="DUSP-like"/>
    <property type="match status" value="2"/>
</dbReference>
<keyword evidence="5" id="KW-0963">Cytoplasm</keyword>
<evidence type="ECO:0000256" key="10">
    <source>
        <dbReference type="ARBA" id="ARBA00022771"/>
    </source>
</evidence>
<keyword evidence="9" id="KW-0677">Repeat</keyword>
<sequence>MGDSRDLCPHLDSIGEVTKDDLLLKSKGACQSCGVSGPNLWACLQVACPYVGCGESFADHSTIHAQAQKHNLTVNLTTFRVWCYACEKEVFPEQRLAAPLPAASPRLFEQDSPLPSLPLKAVPIAVADEGESESEDDDLKPRGLTGMKNLGNSCYMNAALQALSNCPSYVVPTSLSHGIKLVNPMFRGYAQQDTQEFLRCLMDQLHEELKEPVVAVAAALTEARDSDLSDSDEKREGDRSPSEDEFLSCDSSSDRGEGGGQGRGEGGSAEAELLIGDEAGRAISEKERMKDRKFSWGQQRTSSEQVDEDADVDTALAALDPRPPEAQPPSPRSASPCRTPEPDNEAHMRSVSRPCSPVHHHEGHTTLASSPPRASPVRMGPAYVLKKAQGPSTGSRRRKEQRYRSVISDIFDGSILSLVQCLTCDRVSTTVETFQDLSLPIPGKEDLAKLHSAIYQNVPAKPGSCGDSYAAQGWLAFIMEYIRRFVVSCTPSWFWGPVITLEDCLAAFFAADELKGDNMYSCERCKKLRNGVKYCKVLRLPEILCIHLKRFRHEVMYSFKISSHVSFPLEGLDLRPFLAKECTSQITTYDLLSVICHHGTAGSGHYIAYCQNVINGQWYEFDDQYVTEVHETVVQSAEAYVLFYRKSSEEAVRERQQVVSLAAMREPSLLRFYVSREWLNKFNTFAEPGPVTNHTFLCPHGGIPPNKYHYIDDLVVILPQNVWEHLYGRFGGGPAVNHLYVCSICQVEIEALAKRRRIEIDTFIKLNKAFQAEESPGVIYCISMQWFREWEAFVKGKDNEPPGPIDNSRIAQVKGSGHIQLKPGADYGQISEETWAYLHSLYGGGPEIAIRQSVAQLPDPDSLHGEQKIEAETRAL</sequence>
<dbReference type="PANTHER" id="PTHR21646:SF13">
    <property type="entry name" value="UBIQUITIN CARBOXYL-TERMINAL HYDROLASE 20"/>
    <property type="match status" value="1"/>
</dbReference>
<dbReference type="Proteomes" id="UP000527355">
    <property type="component" value="Unassembled WGS sequence"/>
</dbReference>
<feature type="domain" description="USP" evidence="19">
    <location>
        <begin position="145"/>
        <end position="647"/>
    </location>
</feature>
<evidence type="ECO:0000259" key="19">
    <source>
        <dbReference type="PROSITE" id="PS50235"/>
    </source>
</evidence>
<dbReference type="AlphaFoldDB" id="A0A7J7URW5"/>
<dbReference type="FunFam" id="3.30.40.10:FF:000065">
    <property type="entry name" value="Ubiquitinyl hydrolase 1"/>
    <property type="match status" value="1"/>
</dbReference>
<dbReference type="Pfam" id="PF06337">
    <property type="entry name" value="DUSP"/>
    <property type="match status" value="2"/>
</dbReference>
<keyword evidence="14" id="KW-0862">Zinc</keyword>
<dbReference type="PROSITE" id="PS50271">
    <property type="entry name" value="ZF_UBP"/>
    <property type="match status" value="1"/>
</dbReference>
<feature type="domain" description="DUSP" evidence="21">
    <location>
        <begin position="649"/>
        <end position="742"/>
    </location>
</feature>
<dbReference type="FunFam" id="3.30.2230.10:FF:000002">
    <property type="entry name" value="Ubiquitinyl hydrolase 1"/>
    <property type="match status" value="1"/>
</dbReference>
<feature type="region of interest" description="Disordered" evidence="18">
    <location>
        <begin position="223"/>
        <end position="378"/>
    </location>
</feature>
<evidence type="ECO:0000256" key="8">
    <source>
        <dbReference type="ARBA" id="ARBA00022723"/>
    </source>
</evidence>
<feature type="domain" description="UBP-type" evidence="20">
    <location>
        <begin position="6"/>
        <end position="112"/>
    </location>
</feature>
<evidence type="ECO:0000256" key="2">
    <source>
        <dbReference type="ARBA" id="ARBA00004300"/>
    </source>
</evidence>
<evidence type="ECO:0000256" key="16">
    <source>
        <dbReference type="PROSITE-ProRule" id="PRU00502"/>
    </source>
</evidence>
<dbReference type="PROSITE" id="PS51283">
    <property type="entry name" value="DUSP"/>
    <property type="match status" value="2"/>
</dbReference>
<dbReference type="FunFam" id="3.30.2230.10:FF:000001">
    <property type="entry name" value="Ubiquitinyl hydrolase 1"/>
    <property type="match status" value="1"/>
</dbReference>
<evidence type="ECO:0000256" key="18">
    <source>
        <dbReference type="SAM" id="MobiDB-lite"/>
    </source>
</evidence>
<feature type="compositionally biased region" description="Basic and acidic residues" evidence="18">
    <location>
        <begin position="223"/>
        <end position="242"/>
    </location>
</feature>
<evidence type="ECO:0000256" key="9">
    <source>
        <dbReference type="ARBA" id="ARBA00022737"/>
    </source>
</evidence>
<evidence type="ECO:0000256" key="6">
    <source>
        <dbReference type="ARBA" id="ARBA00022583"/>
    </source>
</evidence>
<dbReference type="GO" id="GO:0005813">
    <property type="term" value="C:centrosome"/>
    <property type="evidence" value="ECO:0007669"/>
    <property type="project" value="UniProtKB-SubCell"/>
</dbReference>
<feature type="compositionally biased region" description="Gly residues" evidence="18">
    <location>
        <begin position="258"/>
        <end position="267"/>
    </location>
</feature>
<gene>
    <name evidence="22" type="ORF">mMyoMyo1_020253</name>
</gene>
<comment type="similarity">
    <text evidence="4">Belongs to the peptidase C19 family. USP20/USP33 subfamily.</text>
</comment>
<dbReference type="PANTHER" id="PTHR21646">
    <property type="entry name" value="UBIQUITIN CARBOXYL-TERMINAL HYDROLASE"/>
    <property type="match status" value="1"/>
</dbReference>
<dbReference type="InterPro" id="IPR013083">
    <property type="entry name" value="Znf_RING/FYVE/PHD"/>
</dbReference>
<keyword evidence="23" id="KW-1185">Reference proteome</keyword>
<dbReference type="SMART" id="SM00695">
    <property type="entry name" value="DUSP"/>
    <property type="match status" value="2"/>
</dbReference>
<evidence type="ECO:0000256" key="12">
    <source>
        <dbReference type="ARBA" id="ARBA00022801"/>
    </source>
</evidence>
<dbReference type="Gene3D" id="3.90.70.10">
    <property type="entry name" value="Cysteine proteinases"/>
    <property type="match status" value="3"/>
</dbReference>
<feature type="compositionally biased region" description="Basic and acidic residues" evidence="18">
    <location>
        <begin position="278"/>
        <end position="294"/>
    </location>
</feature>
<evidence type="ECO:0000313" key="23">
    <source>
        <dbReference type="Proteomes" id="UP000527355"/>
    </source>
</evidence>
<evidence type="ECO:0000256" key="4">
    <source>
        <dbReference type="ARBA" id="ARBA00008269"/>
    </source>
</evidence>
<dbReference type="InterPro" id="IPR038765">
    <property type="entry name" value="Papain-like_cys_pep_sf"/>
</dbReference>
<dbReference type="GO" id="GO:0008270">
    <property type="term" value="F:zinc ion binding"/>
    <property type="evidence" value="ECO:0007669"/>
    <property type="project" value="UniProtKB-KW"/>
</dbReference>
<protein>
    <recommendedName>
        <fullName evidence="17">Ubiquitin carboxyl-terminal hydrolase</fullName>
        <ecNumber evidence="17">3.4.19.12</ecNumber>
    </recommendedName>
</protein>
<evidence type="ECO:0000259" key="21">
    <source>
        <dbReference type="PROSITE" id="PS51283"/>
    </source>
</evidence>
<dbReference type="PROSITE" id="PS00973">
    <property type="entry name" value="USP_2"/>
    <property type="match status" value="1"/>
</dbReference>
<dbReference type="InterPro" id="IPR018200">
    <property type="entry name" value="USP_CS"/>
</dbReference>
<dbReference type="GO" id="GO:0004843">
    <property type="term" value="F:cysteine-type deubiquitinase activity"/>
    <property type="evidence" value="ECO:0007669"/>
    <property type="project" value="UniProtKB-UniRule"/>
</dbReference>
<evidence type="ECO:0000256" key="5">
    <source>
        <dbReference type="ARBA" id="ARBA00022490"/>
    </source>
</evidence>
<keyword evidence="12 17" id="KW-0378">Hydrolase</keyword>
<keyword evidence="7 17" id="KW-0645">Protease</keyword>
<evidence type="ECO:0000313" key="22">
    <source>
        <dbReference type="EMBL" id="KAF6315650.1"/>
    </source>
</evidence>
<dbReference type="Pfam" id="PF00443">
    <property type="entry name" value="UCH"/>
    <property type="match status" value="1"/>
</dbReference>
<dbReference type="VEuPathDB" id="HostDB:GeneID_118666963"/>
<comment type="catalytic activity">
    <reaction evidence="1 17">
        <text>Thiol-dependent hydrolysis of ester, thioester, amide, peptide and isopeptide bonds formed by the C-terminal Gly of ubiquitin (a 76-residue protein attached to proteins as an intracellular targeting signal).</text>
        <dbReference type="EC" id="3.4.19.12"/>
    </reaction>
</comment>
<keyword evidence="10 16" id="KW-0863">Zinc-finger</keyword>
<comment type="function">
    <text evidence="17">Deubiquitinating enzyme that removes conjugated ubiquitin from specific proteins to regulate different cellular processes.</text>
</comment>
<evidence type="ECO:0000256" key="17">
    <source>
        <dbReference type="RuleBase" id="RU366025"/>
    </source>
</evidence>
<reference evidence="22 23" key="1">
    <citation type="journal article" date="2020" name="Nature">
        <title>Six reference-quality genomes reveal evolution of bat adaptations.</title>
        <authorList>
            <person name="Jebb D."/>
            <person name="Huang Z."/>
            <person name="Pippel M."/>
            <person name="Hughes G.M."/>
            <person name="Lavrichenko K."/>
            <person name="Devanna P."/>
            <person name="Winkler S."/>
            <person name="Jermiin L.S."/>
            <person name="Skirmuntt E.C."/>
            <person name="Katzourakis A."/>
            <person name="Burkitt-Gray L."/>
            <person name="Ray D.A."/>
            <person name="Sullivan K.A.M."/>
            <person name="Roscito J.G."/>
            <person name="Kirilenko B.M."/>
            <person name="Davalos L.M."/>
            <person name="Corthals A.P."/>
            <person name="Power M.L."/>
            <person name="Jones G."/>
            <person name="Ransome R.D."/>
            <person name="Dechmann D.K.N."/>
            <person name="Locatelli A.G."/>
            <person name="Puechmaille S.J."/>
            <person name="Fedrigo O."/>
            <person name="Jarvis E.D."/>
            <person name="Hiller M."/>
            <person name="Vernes S.C."/>
            <person name="Myers E.W."/>
            <person name="Teeling E.C."/>
        </authorList>
    </citation>
    <scope>NUCLEOTIDE SEQUENCE [LARGE SCALE GENOMIC DNA]</scope>
    <source>
        <strain evidence="22">MMyoMyo1</strain>
        <tissue evidence="22">Flight muscle</tissue>
    </source>
</reference>
<accession>A0A7J7URW5</accession>
<dbReference type="Gene3D" id="3.30.2230.10">
    <property type="entry name" value="DUSP-like"/>
    <property type="match status" value="2"/>
</dbReference>
<dbReference type="GO" id="GO:0016579">
    <property type="term" value="P:protein deubiquitination"/>
    <property type="evidence" value="ECO:0007669"/>
    <property type="project" value="InterPro"/>
</dbReference>
<dbReference type="SMART" id="SM00290">
    <property type="entry name" value="ZnF_UBP"/>
    <property type="match status" value="1"/>
</dbReference>
<comment type="caution">
    <text evidence="22">The sequence shown here is derived from an EMBL/GenBank/DDBJ whole genome shotgun (WGS) entry which is preliminary data.</text>
</comment>
<evidence type="ECO:0000256" key="7">
    <source>
        <dbReference type="ARBA" id="ARBA00022670"/>
    </source>
</evidence>
<dbReference type="PROSITE" id="PS50235">
    <property type="entry name" value="USP_3"/>
    <property type="match status" value="1"/>
</dbReference>
<dbReference type="Pfam" id="PF02148">
    <property type="entry name" value="zf-UBP"/>
    <property type="match status" value="1"/>
</dbReference>
<name>A0A7J7URW5_MYOMY</name>
<evidence type="ECO:0000256" key="1">
    <source>
        <dbReference type="ARBA" id="ARBA00000707"/>
    </source>
</evidence>
<feature type="domain" description="DUSP" evidence="21">
    <location>
        <begin position="751"/>
        <end position="854"/>
    </location>
</feature>
<keyword evidence="11 17" id="KW-0833">Ubl conjugation pathway</keyword>
<keyword evidence="6" id="KW-0254">Endocytosis</keyword>
<keyword evidence="8" id="KW-0479">Metal-binding</keyword>
<dbReference type="GO" id="GO:0006897">
    <property type="term" value="P:endocytosis"/>
    <property type="evidence" value="ECO:0007669"/>
    <property type="project" value="UniProtKB-KW"/>
</dbReference>
<dbReference type="SUPFAM" id="SSF57850">
    <property type="entry name" value="RING/U-box"/>
    <property type="match status" value="1"/>
</dbReference>
<dbReference type="InterPro" id="IPR050185">
    <property type="entry name" value="Ub_carboxyl-term_hydrolase"/>
</dbReference>
<dbReference type="InterPro" id="IPR028889">
    <property type="entry name" value="USP"/>
</dbReference>
<dbReference type="InterPro" id="IPR001607">
    <property type="entry name" value="Znf_UBP"/>
</dbReference>
<dbReference type="InterPro" id="IPR001394">
    <property type="entry name" value="Peptidase_C19_UCH"/>
</dbReference>
<dbReference type="Gene3D" id="3.30.40.10">
    <property type="entry name" value="Zinc/RING finger domain, C3HC4 (zinc finger)"/>
    <property type="match status" value="1"/>
</dbReference>
<keyword evidence="13 17" id="KW-0788">Thiol protease</keyword>
<dbReference type="CDD" id="cd02674">
    <property type="entry name" value="Peptidase_C19R"/>
    <property type="match status" value="1"/>
</dbReference>
<evidence type="ECO:0000256" key="15">
    <source>
        <dbReference type="ARBA" id="ARBA00023212"/>
    </source>
</evidence>
<evidence type="ECO:0000256" key="3">
    <source>
        <dbReference type="ARBA" id="ARBA00004556"/>
    </source>
</evidence>
<dbReference type="InterPro" id="IPR035927">
    <property type="entry name" value="DUSP-like_sf"/>
</dbReference>
<evidence type="ECO:0000256" key="14">
    <source>
        <dbReference type="ARBA" id="ARBA00022833"/>
    </source>
</evidence>
<dbReference type="GO" id="GO:0048471">
    <property type="term" value="C:perinuclear region of cytoplasm"/>
    <property type="evidence" value="ECO:0007669"/>
    <property type="project" value="UniProtKB-SubCell"/>
</dbReference>
<dbReference type="SUPFAM" id="SSF54001">
    <property type="entry name" value="Cysteine proteinases"/>
    <property type="match status" value="1"/>
</dbReference>
<evidence type="ECO:0000259" key="20">
    <source>
        <dbReference type="PROSITE" id="PS50271"/>
    </source>
</evidence>
<dbReference type="EMBL" id="JABWUV010000012">
    <property type="protein sequence ID" value="KAF6315650.1"/>
    <property type="molecule type" value="Genomic_DNA"/>
</dbReference>
<keyword evidence="15" id="KW-0206">Cytoskeleton</keyword>
<evidence type="ECO:0000256" key="13">
    <source>
        <dbReference type="ARBA" id="ARBA00022807"/>
    </source>
</evidence>
<organism evidence="22 23">
    <name type="scientific">Myotis myotis</name>
    <name type="common">Greater mouse-eared bat</name>
    <name type="synonym">Vespertilio myotis</name>
    <dbReference type="NCBI Taxonomy" id="51298"/>
    <lineage>
        <taxon>Eukaryota</taxon>
        <taxon>Metazoa</taxon>
        <taxon>Chordata</taxon>
        <taxon>Craniata</taxon>
        <taxon>Vertebrata</taxon>
        <taxon>Euteleostomi</taxon>
        <taxon>Mammalia</taxon>
        <taxon>Eutheria</taxon>
        <taxon>Laurasiatheria</taxon>
        <taxon>Chiroptera</taxon>
        <taxon>Yangochiroptera</taxon>
        <taxon>Vespertilionidae</taxon>
        <taxon>Myotis</taxon>
    </lineage>
</organism>
<evidence type="ECO:0000256" key="11">
    <source>
        <dbReference type="ARBA" id="ARBA00022786"/>
    </source>
</evidence>
<dbReference type="EC" id="3.4.19.12" evidence="17"/>
<dbReference type="PROSITE" id="PS00972">
    <property type="entry name" value="USP_1"/>
    <property type="match status" value="1"/>
</dbReference>
<comment type="subcellular location">
    <subcellularLocation>
        <location evidence="2">Cytoplasm</location>
        <location evidence="2">Cytoskeleton</location>
        <location evidence="2">Microtubule organizing center</location>
        <location evidence="2">Centrosome</location>
    </subcellularLocation>
    <subcellularLocation>
        <location evidence="3">Cytoplasm</location>
        <location evidence="3">Perinuclear region</location>
    </subcellularLocation>
</comment>
<dbReference type="InterPro" id="IPR006615">
    <property type="entry name" value="Pept_C19_DUSP"/>
</dbReference>
<proteinExistence type="inferred from homology"/>
<dbReference type="GO" id="GO:0006508">
    <property type="term" value="P:proteolysis"/>
    <property type="evidence" value="ECO:0007669"/>
    <property type="project" value="UniProtKB-KW"/>
</dbReference>